<evidence type="ECO:0000313" key="5">
    <source>
        <dbReference type="Proteomes" id="UP001151699"/>
    </source>
</evidence>
<dbReference type="InterPro" id="IPR047154">
    <property type="entry name" value="UBL4A-like"/>
</dbReference>
<dbReference type="Proteomes" id="UP001151699">
    <property type="component" value="Chromosome C"/>
</dbReference>
<evidence type="ECO:0000313" key="4">
    <source>
        <dbReference type="EMBL" id="KAJ6636392.1"/>
    </source>
</evidence>
<dbReference type="PROSITE" id="PS00299">
    <property type="entry name" value="UBIQUITIN_1"/>
    <property type="match status" value="1"/>
</dbReference>
<gene>
    <name evidence="4" type="primary">UBL4A</name>
    <name evidence="4" type="ORF">Bhyg_14982</name>
</gene>
<dbReference type="InterPro" id="IPR029071">
    <property type="entry name" value="Ubiquitin-like_domsf"/>
</dbReference>
<dbReference type="GO" id="GO:0006620">
    <property type="term" value="P:post-translational protein targeting to endoplasmic reticulum membrane"/>
    <property type="evidence" value="ECO:0007669"/>
    <property type="project" value="InterPro"/>
</dbReference>
<dbReference type="AlphaFoldDB" id="A0A9Q0MQZ2"/>
<feature type="domain" description="Ubiquitin-like" evidence="3">
    <location>
        <begin position="1"/>
        <end position="60"/>
    </location>
</feature>
<evidence type="ECO:0000259" key="3">
    <source>
        <dbReference type="PROSITE" id="PS50053"/>
    </source>
</evidence>
<comment type="subcellular location">
    <subcellularLocation>
        <location evidence="1">Cytoplasm</location>
        <location evidence="1">Cytosol</location>
    </subcellularLocation>
</comment>
<dbReference type="EMBL" id="WJQU01000004">
    <property type="protein sequence ID" value="KAJ6636392.1"/>
    <property type="molecule type" value="Genomic_DNA"/>
</dbReference>
<dbReference type="OrthoDB" id="417450at2759"/>
<evidence type="ECO:0000256" key="2">
    <source>
        <dbReference type="ARBA" id="ARBA00022490"/>
    </source>
</evidence>
<dbReference type="PANTHER" id="PTHR46555:SF1">
    <property type="entry name" value="UBIQUITIN-LIKE PROTEIN 4A"/>
    <property type="match status" value="1"/>
</dbReference>
<dbReference type="SMART" id="SM00213">
    <property type="entry name" value="UBQ"/>
    <property type="match status" value="1"/>
</dbReference>
<name>A0A9Q0MQZ2_9DIPT</name>
<dbReference type="InterPro" id="IPR019954">
    <property type="entry name" value="Ubiquitin_CS"/>
</dbReference>
<reference evidence="4" key="1">
    <citation type="submission" date="2022-07" db="EMBL/GenBank/DDBJ databases">
        <authorList>
            <person name="Trinca V."/>
            <person name="Uliana J.V.C."/>
            <person name="Torres T.T."/>
            <person name="Ward R.J."/>
            <person name="Monesi N."/>
        </authorList>
    </citation>
    <scope>NUCLEOTIDE SEQUENCE</scope>
    <source>
        <strain evidence="4">HSMRA1968</strain>
        <tissue evidence="4">Whole embryos</tissue>
    </source>
</reference>
<dbReference type="GO" id="GO:0051087">
    <property type="term" value="F:protein-folding chaperone binding"/>
    <property type="evidence" value="ECO:0007669"/>
    <property type="project" value="TreeGrafter"/>
</dbReference>
<dbReference type="SUPFAM" id="SSF54236">
    <property type="entry name" value="Ubiquitin-like"/>
    <property type="match status" value="1"/>
</dbReference>
<accession>A0A9Q0MQZ2</accession>
<dbReference type="InterPro" id="IPR000626">
    <property type="entry name" value="Ubiquitin-like_dom"/>
</dbReference>
<dbReference type="GO" id="GO:0071818">
    <property type="term" value="C:BAT3 complex"/>
    <property type="evidence" value="ECO:0007669"/>
    <property type="project" value="TreeGrafter"/>
</dbReference>
<dbReference type="GO" id="GO:0071816">
    <property type="term" value="P:tail-anchored membrane protein insertion into ER membrane"/>
    <property type="evidence" value="ECO:0007669"/>
    <property type="project" value="TreeGrafter"/>
</dbReference>
<comment type="caution">
    <text evidence="4">The sequence shown here is derived from an EMBL/GenBank/DDBJ whole genome shotgun (WGS) entry which is preliminary data.</text>
</comment>
<dbReference type="Gene3D" id="3.10.20.90">
    <property type="entry name" value="Phosphatidylinositol 3-kinase Catalytic Subunit, Chain A, domain 1"/>
    <property type="match status" value="1"/>
</dbReference>
<keyword evidence="2" id="KW-0963">Cytoplasm</keyword>
<protein>
    <submittedName>
        <fullName evidence="4">Ubiquitin-like protein 4A</fullName>
    </submittedName>
</protein>
<dbReference type="Pfam" id="PF00240">
    <property type="entry name" value="ubiquitin"/>
    <property type="match status" value="1"/>
</dbReference>
<dbReference type="PROSITE" id="PS50053">
    <property type="entry name" value="UBIQUITIN_2"/>
    <property type="match status" value="1"/>
</dbReference>
<keyword evidence="5" id="KW-1185">Reference proteome</keyword>
<evidence type="ECO:0000256" key="1">
    <source>
        <dbReference type="ARBA" id="ARBA00004514"/>
    </source>
</evidence>
<organism evidence="4 5">
    <name type="scientific">Pseudolycoriella hygida</name>
    <dbReference type="NCBI Taxonomy" id="35572"/>
    <lineage>
        <taxon>Eukaryota</taxon>
        <taxon>Metazoa</taxon>
        <taxon>Ecdysozoa</taxon>
        <taxon>Arthropoda</taxon>
        <taxon>Hexapoda</taxon>
        <taxon>Insecta</taxon>
        <taxon>Pterygota</taxon>
        <taxon>Neoptera</taxon>
        <taxon>Endopterygota</taxon>
        <taxon>Diptera</taxon>
        <taxon>Nematocera</taxon>
        <taxon>Sciaroidea</taxon>
        <taxon>Sciaridae</taxon>
        <taxon>Pseudolycoriella</taxon>
    </lineage>
</organism>
<proteinExistence type="predicted"/>
<dbReference type="PANTHER" id="PTHR46555">
    <property type="entry name" value="UBIQUITIN-LIKE PROTEIN 4A"/>
    <property type="match status" value="1"/>
</dbReference>
<sequence>MKILIKVLKGEECEVEVFDTTTIFELKRKVEKILNIPAAHQKVLYLGRTLVDCKTIGSYSTTIKPGSKLTVVVKEGEQLKDVMLKMFKRYYPEAQAVKMNHTFMTEFERKLSEMSLDDIERMATYFLNRDRQLYGETTQPI</sequence>